<dbReference type="EMBL" id="CP110615">
    <property type="protein sequence ID" value="UZJ24566.1"/>
    <property type="molecule type" value="Genomic_DNA"/>
</dbReference>
<evidence type="ECO:0000256" key="1">
    <source>
        <dbReference type="SAM" id="Phobius"/>
    </source>
</evidence>
<keyword evidence="1" id="KW-0472">Membrane</keyword>
<organism evidence="3 4">
    <name type="scientific">Rhodococcus antarcticus</name>
    <dbReference type="NCBI Taxonomy" id="2987751"/>
    <lineage>
        <taxon>Bacteria</taxon>
        <taxon>Bacillati</taxon>
        <taxon>Actinomycetota</taxon>
        <taxon>Actinomycetes</taxon>
        <taxon>Mycobacteriales</taxon>
        <taxon>Nocardiaceae</taxon>
        <taxon>Rhodococcus</taxon>
    </lineage>
</organism>
<dbReference type="InterPro" id="IPR025241">
    <property type="entry name" value="DUF4190"/>
</dbReference>
<proteinExistence type="predicted"/>
<evidence type="ECO:0000313" key="3">
    <source>
        <dbReference type="EMBL" id="UZJ24566.1"/>
    </source>
</evidence>
<keyword evidence="4" id="KW-1185">Reference proteome</keyword>
<feature type="domain" description="DUF4190" evidence="2">
    <location>
        <begin position="2"/>
        <end position="62"/>
    </location>
</feature>
<gene>
    <name evidence="3" type="ORF">RHODO2019_15785</name>
</gene>
<keyword evidence="1" id="KW-0812">Transmembrane</keyword>
<dbReference type="Proteomes" id="UP001164965">
    <property type="component" value="Chromosome"/>
</dbReference>
<dbReference type="RefSeq" id="WP_265382673.1">
    <property type="nucleotide sequence ID" value="NZ_CP110615.1"/>
</dbReference>
<feature type="transmembrane region" description="Helical" evidence="1">
    <location>
        <begin position="6"/>
        <end position="30"/>
    </location>
</feature>
<protein>
    <submittedName>
        <fullName evidence="3">DUF4190 domain-containing protein</fullName>
    </submittedName>
</protein>
<feature type="transmembrane region" description="Helical" evidence="1">
    <location>
        <begin position="42"/>
        <end position="71"/>
    </location>
</feature>
<dbReference type="Pfam" id="PF13828">
    <property type="entry name" value="DUF4190"/>
    <property type="match status" value="1"/>
</dbReference>
<sequence>MLGILAIVTSITVVGGVVLGIVALVLGIVGRKRATRGEATNGGVALAGIITGVIGALLSILLVALGAAAFFGSGGGNLISCVNDANGNQTAIDQCNNDFQQGVGNGR</sequence>
<evidence type="ECO:0000313" key="4">
    <source>
        <dbReference type="Proteomes" id="UP001164965"/>
    </source>
</evidence>
<keyword evidence="1" id="KW-1133">Transmembrane helix</keyword>
<evidence type="ECO:0000259" key="2">
    <source>
        <dbReference type="Pfam" id="PF13828"/>
    </source>
</evidence>
<accession>A0ABY6NZW8</accession>
<reference evidence="3" key="1">
    <citation type="submission" date="2022-10" db="EMBL/GenBank/DDBJ databases">
        <title>Rhodococcus sp.75.</title>
        <authorList>
            <person name="Sun M."/>
        </authorList>
    </citation>
    <scope>NUCLEOTIDE SEQUENCE</scope>
    <source>
        <strain evidence="3">75</strain>
    </source>
</reference>
<name>A0ABY6NZW8_9NOCA</name>